<protein>
    <submittedName>
        <fullName evidence="1">Ubiquinone biosynthesis protein UbiJ</fullName>
    </submittedName>
</protein>
<evidence type="ECO:0000313" key="2">
    <source>
        <dbReference type="Proteomes" id="UP001262754"/>
    </source>
</evidence>
<reference evidence="1 2" key="1">
    <citation type="submission" date="2023-07" db="EMBL/GenBank/DDBJ databases">
        <title>Sorghum-associated microbial communities from plants grown in Nebraska, USA.</title>
        <authorList>
            <person name="Schachtman D."/>
        </authorList>
    </citation>
    <scope>NUCLEOTIDE SEQUENCE [LARGE SCALE GENOMIC DNA]</scope>
    <source>
        <strain evidence="1 2">DS2154</strain>
    </source>
</reference>
<sequence length="107" mass="11350">MALFFDQLWYDARLAERGLSRTVLAAVAGMTGEELALAYKDQRELTAAQIAAFAELLGVPLAEAARRAGVGVHAAAPPAEVPPLERRVAVLEARVAALEAEIARLKG</sequence>
<proteinExistence type="predicted"/>
<keyword evidence="2" id="KW-1185">Reference proteome</keyword>
<comment type="caution">
    <text evidence="1">The sequence shown here is derived from an EMBL/GenBank/DDBJ whole genome shotgun (WGS) entry which is preliminary data.</text>
</comment>
<dbReference type="EMBL" id="JAVDRL010000003">
    <property type="protein sequence ID" value="MDR6530463.1"/>
    <property type="molecule type" value="Genomic_DNA"/>
</dbReference>
<evidence type="ECO:0000313" key="1">
    <source>
        <dbReference type="EMBL" id="MDR6530463.1"/>
    </source>
</evidence>
<dbReference type="RefSeq" id="WP_163233243.1">
    <property type="nucleotide sequence ID" value="NZ_BMLD01000008.1"/>
</dbReference>
<name>A0ABU1MW97_9CAUL</name>
<dbReference type="Proteomes" id="UP001262754">
    <property type="component" value="Unassembled WGS sequence"/>
</dbReference>
<keyword evidence="1" id="KW-0830">Ubiquinone</keyword>
<gene>
    <name evidence="1" type="ORF">J2800_001199</name>
</gene>
<organism evidence="1 2">
    <name type="scientific">Caulobacter rhizosphaerae</name>
    <dbReference type="NCBI Taxonomy" id="2010972"/>
    <lineage>
        <taxon>Bacteria</taxon>
        <taxon>Pseudomonadati</taxon>
        <taxon>Pseudomonadota</taxon>
        <taxon>Alphaproteobacteria</taxon>
        <taxon>Caulobacterales</taxon>
        <taxon>Caulobacteraceae</taxon>
        <taxon>Caulobacter</taxon>
    </lineage>
</organism>
<accession>A0ABU1MW97</accession>